<evidence type="ECO:0000313" key="1">
    <source>
        <dbReference type="EMBL" id="MPN48529.1"/>
    </source>
</evidence>
<accession>A0A645IDJ5</accession>
<organism evidence="1">
    <name type="scientific">bioreactor metagenome</name>
    <dbReference type="NCBI Taxonomy" id="1076179"/>
    <lineage>
        <taxon>unclassified sequences</taxon>
        <taxon>metagenomes</taxon>
        <taxon>ecological metagenomes</taxon>
    </lineage>
</organism>
<comment type="caution">
    <text evidence="1">The sequence shown here is derived from an EMBL/GenBank/DDBJ whole genome shotgun (WGS) entry which is preliminary data.</text>
</comment>
<proteinExistence type="predicted"/>
<protein>
    <submittedName>
        <fullName evidence="1">Uncharacterized protein</fullName>
    </submittedName>
</protein>
<dbReference type="AlphaFoldDB" id="A0A645IDJ5"/>
<sequence>MGESGERMLMLDSDLNAALEISAAHISLEEDGVCAINPLGTRMGHENRVLYTYSAGVFQASEAETGFFTRSYVRPAAGPALSIAFCEAVRQGFRDEALGYLTPALRQDLDFDEIKDFLGNFQQCRPPLSDEKGTLLGLIVEEGDRLQSARLYEFTFDGDAIADIAEA</sequence>
<gene>
    <name evidence="1" type="ORF">SDC9_196137</name>
</gene>
<dbReference type="EMBL" id="VSSQ01110937">
    <property type="protein sequence ID" value="MPN48529.1"/>
    <property type="molecule type" value="Genomic_DNA"/>
</dbReference>
<reference evidence="1" key="1">
    <citation type="submission" date="2019-08" db="EMBL/GenBank/DDBJ databases">
        <authorList>
            <person name="Kucharzyk K."/>
            <person name="Murdoch R.W."/>
            <person name="Higgins S."/>
            <person name="Loffler F."/>
        </authorList>
    </citation>
    <scope>NUCLEOTIDE SEQUENCE</scope>
</reference>
<name>A0A645IDJ5_9ZZZZ</name>